<accession>A0A377GVN5</accession>
<dbReference type="RefSeq" id="WP_115268965.1">
    <property type="nucleotide sequence ID" value="NZ_CASFEE010000001.1"/>
</dbReference>
<dbReference type="SFLD" id="SFLDG01065">
    <property type="entry name" value="anaerobic_coproporphyrinogen-I"/>
    <property type="match status" value="1"/>
</dbReference>
<dbReference type="SFLD" id="SFLDG01082">
    <property type="entry name" value="B12-binding_domain_containing"/>
    <property type="match status" value="1"/>
</dbReference>
<dbReference type="PROSITE" id="PS51918">
    <property type="entry name" value="RADICAL_SAM"/>
    <property type="match status" value="1"/>
</dbReference>
<dbReference type="InterPro" id="IPR034505">
    <property type="entry name" value="Coproporphyrinogen-III_oxidase"/>
</dbReference>
<proteinExistence type="predicted"/>
<keyword evidence="1" id="KW-0949">S-adenosyl-L-methionine</keyword>
<name>A0A377GVN5_9FUSO</name>
<dbReference type="GO" id="GO:0051989">
    <property type="term" value="F:coproporphyrinogen dehydrogenase activity"/>
    <property type="evidence" value="ECO:0007669"/>
    <property type="project" value="UniProtKB-EC"/>
</dbReference>
<dbReference type="EMBL" id="UGGU01000003">
    <property type="protein sequence ID" value="STO31028.1"/>
    <property type="molecule type" value="Genomic_DNA"/>
</dbReference>
<evidence type="ECO:0000256" key="1">
    <source>
        <dbReference type="ARBA" id="ARBA00022691"/>
    </source>
</evidence>
<dbReference type="GO" id="GO:0005737">
    <property type="term" value="C:cytoplasm"/>
    <property type="evidence" value="ECO:0007669"/>
    <property type="project" value="TreeGrafter"/>
</dbReference>
<dbReference type="GO" id="GO:0046872">
    <property type="term" value="F:metal ion binding"/>
    <property type="evidence" value="ECO:0007669"/>
    <property type="project" value="UniProtKB-KW"/>
</dbReference>
<keyword evidence="6" id="KW-0560">Oxidoreductase</keyword>
<evidence type="ECO:0000259" key="5">
    <source>
        <dbReference type="PROSITE" id="PS51918"/>
    </source>
</evidence>
<dbReference type="InterPro" id="IPR007197">
    <property type="entry name" value="rSAM"/>
</dbReference>
<protein>
    <submittedName>
        <fullName evidence="6">Oxygen-independent coproporphyrinogen-III oxidase 2</fullName>
        <ecNumber evidence="6">1.3.98.3</ecNumber>
    </submittedName>
</protein>
<dbReference type="EC" id="1.3.98.3" evidence="6"/>
<reference evidence="6 7" key="1">
    <citation type="submission" date="2018-06" db="EMBL/GenBank/DDBJ databases">
        <authorList>
            <consortium name="Pathogen Informatics"/>
            <person name="Doyle S."/>
        </authorList>
    </citation>
    <scope>NUCLEOTIDE SEQUENCE [LARGE SCALE GENOMIC DNA]</scope>
    <source>
        <strain evidence="6 7">NCTC10723</strain>
    </source>
</reference>
<feature type="domain" description="Radical SAM core" evidence="5">
    <location>
        <begin position="43"/>
        <end position="285"/>
    </location>
</feature>
<organism evidence="6 7">
    <name type="scientific">Fusobacterium necrogenes</name>
    <dbReference type="NCBI Taxonomy" id="858"/>
    <lineage>
        <taxon>Bacteria</taxon>
        <taxon>Fusobacteriati</taxon>
        <taxon>Fusobacteriota</taxon>
        <taxon>Fusobacteriia</taxon>
        <taxon>Fusobacteriales</taxon>
        <taxon>Fusobacteriaceae</taxon>
        <taxon>Fusobacterium</taxon>
    </lineage>
</organism>
<dbReference type="AlphaFoldDB" id="A0A377GVN5"/>
<dbReference type="Gene3D" id="3.20.20.70">
    <property type="entry name" value="Aldolase class I"/>
    <property type="match status" value="1"/>
</dbReference>
<dbReference type="CDD" id="cd01335">
    <property type="entry name" value="Radical_SAM"/>
    <property type="match status" value="1"/>
</dbReference>
<dbReference type="InterPro" id="IPR006638">
    <property type="entry name" value="Elp3/MiaA/NifB-like_rSAM"/>
</dbReference>
<dbReference type="SUPFAM" id="SSF102114">
    <property type="entry name" value="Radical SAM enzymes"/>
    <property type="match status" value="1"/>
</dbReference>
<evidence type="ECO:0000256" key="3">
    <source>
        <dbReference type="ARBA" id="ARBA00023004"/>
    </source>
</evidence>
<dbReference type="PANTHER" id="PTHR13932">
    <property type="entry name" value="COPROPORPHYRINIGEN III OXIDASE"/>
    <property type="match status" value="1"/>
</dbReference>
<evidence type="ECO:0000313" key="6">
    <source>
        <dbReference type="EMBL" id="STO31028.1"/>
    </source>
</evidence>
<dbReference type="Proteomes" id="UP000255328">
    <property type="component" value="Unassembled WGS sequence"/>
</dbReference>
<dbReference type="PANTHER" id="PTHR13932:SF5">
    <property type="entry name" value="RADICAL S-ADENOSYL METHIONINE DOMAIN-CONTAINING PROTEIN 1, MITOCHONDRIAL"/>
    <property type="match status" value="1"/>
</dbReference>
<dbReference type="SMART" id="SM00729">
    <property type="entry name" value="Elp3"/>
    <property type="match status" value="1"/>
</dbReference>
<keyword evidence="3" id="KW-0408">Iron</keyword>
<keyword evidence="7" id="KW-1185">Reference proteome</keyword>
<keyword evidence="2" id="KW-0479">Metal-binding</keyword>
<evidence type="ECO:0000256" key="4">
    <source>
        <dbReference type="ARBA" id="ARBA00023014"/>
    </source>
</evidence>
<dbReference type="Pfam" id="PF04055">
    <property type="entry name" value="Radical_SAM"/>
    <property type="match status" value="1"/>
</dbReference>
<evidence type="ECO:0000313" key="7">
    <source>
        <dbReference type="Proteomes" id="UP000255328"/>
    </source>
</evidence>
<dbReference type="OrthoDB" id="9808022at2"/>
<dbReference type="GO" id="GO:0051539">
    <property type="term" value="F:4 iron, 4 sulfur cluster binding"/>
    <property type="evidence" value="ECO:0007669"/>
    <property type="project" value="TreeGrafter"/>
</dbReference>
<evidence type="ECO:0000256" key="2">
    <source>
        <dbReference type="ARBA" id="ARBA00022723"/>
    </source>
</evidence>
<dbReference type="InterPro" id="IPR058240">
    <property type="entry name" value="rSAM_sf"/>
</dbReference>
<dbReference type="InterPro" id="IPR013785">
    <property type="entry name" value="Aldolase_TIM"/>
</dbReference>
<dbReference type="SFLD" id="SFLDS00029">
    <property type="entry name" value="Radical_SAM"/>
    <property type="match status" value="1"/>
</dbReference>
<sequence>MINNLLLFNKRHKSHHDSTGLISKYVPSEKADKSSFKAMLEIKPDDRKKAIYVHTPYCDKICSFCNLNRKQLDGSLDSYAEYIASEFDKYGQTTYFKESTFDVIFFGGGTPTIYKPKQLEIILQSIQRNVKPGENYEFTFETTLHNLTKEKLEVMMKYGVNRLSVGIQTFSERGRIFYNRTYSKNEVIEKLKKLKNFFKGEVCVDIIYNFPDQTIEEVVEDARIVKKLELGSASFYSLMVHEGSKLSKDIEAEKVIMEEDMKKDYLLYSHFVDEMLRENKYHILELTKIAKNGGDTYQYIQVRNSGGDTFPIGVGAGGSVQGIEVFRMNKEMSFYSKQTEYHAKFAKLSGIMQFPIISKESIKAILNEEEYTYFCEKMKNYGEEKLVIEKENSFNFTKDGVFWGNNLSIDIIGYILDKVFNK</sequence>
<dbReference type="GO" id="GO:0006779">
    <property type="term" value="P:porphyrin-containing compound biosynthetic process"/>
    <property type="evidence" value="ECO:0007669"/>
    <property type="project" value="TreeGrafter"/>
</dbReference>
<gene>
    <name evidence="6" type="primary">hemZ_2</name>
    <name evidence="6" type="ORF">NCTC10723_00467</name>
</gene>
<keyword evidence="4" id="KW-0411">Iron-sulfur</keyword>